<evidence type="ECO:0000313" key="2">
    <source>
        <dbReference type="EMBL" id="PPJ59893.1"/>
    </source>
</evidence>
<evidence type="ECO:0000313" key="3">
    <source>
        <dbReference type="Proteomes" id="UP000237631"/>
    </source>
</evidence>
<dbReference type="InterPro" id="IPR011333">
    <property type="entry name" value="SKP1/BTB/POZ_sf"/>
</dbReference>
<comment type="caution">
    <text evidence="2">The sequence shown here is derived from an EMBL/GenBank/DDBJ whole genome shotgun (WGS) entry which is preliminary data.</text>
</comment>
<dbReference type="PROSITE" id="PS50097">
    <property type="entry name" value="BTB"/>
    <property type="match status" value="1"/>
</dbReference>
<sequence length="236" mass="27263">MTNKSRRNAGAWQLLESTRQQALTLPRYTCAIITVAVGTNESPDEFRVHEDLLREHSDFFEAALNNQWKEAQERKITLPEDEPDVVDTYVQWLYGSTIEAAAPSAMQIEGRITNRIWAKLYVFGDKIQDRVFANAVMEAWTAALDSPPPGAIRTFPDIRCILTIYQHTTPGNPARKFLVHVWAAYRKLRWMEEGRHKNSLLECPEFLLDLARATAPKVDEPYRDLYPMHGQWLYEI</sequence>
<dbReference type="Gene3D" id="3.30.710.10">
    <property type="entry name" value="Potassium Channel Kv1.1, Chain A"/>
    <property type="match status" value="1"/>
</dbReference>
<reference evidence="3" key="1">
    <citation type="journal article" date="2017" name="bioRxiv">
        <title>Conservation of a gene cluster reveals novel cercosporin biosynthetic mechanisms and extends production to the genus Colletotrichum.</title>
        <authorList>
            <person name="de Jonge R."/>
            <person name="Ebert M.K."/>
            <person name="Huitt-Roehl C.R."/>
            <person name="Pal P."/>
            <person name="Suttle J.C."/>
            <person name="Spanner R.E."/>
            <person name="Neubauer J.D."/>
            <person name="Jurick W.M.II."/>
            <person name="Stott K.A."/>
            <person name="Secor G.A."/>
            <person name="Thomma B.P.H.J."/>
            <person name="Van de Peer Y."/>
            <person name="Townsend C.A."/>
            <person name="Bolton M.D."/>
        </authorList>
    </citation>
    <scope>NUCLEOTIDE SEQUENCE [LARGE SCALE GENOMIC DNA]</scope>
    <source>
        <strain evidence="3">CBS538.71</strain>
    </source>
</reference>
<dbReference type="PANTHER" id="PTHR47843:SF2">
    <property type="entry name" value="BTB DOMAIN-CONTAINING PROTEIN"/>
    <property type="match status" value="1"/>
</dbReference>
<organism evidence="2 3">
    <name type="scientific">Cercospora berteroae</name>
    <dbReference type="NCBI Taxonomy" id="357750"/>
    <lineage>
        <taxon>Eukaryota</taxon>
        <taxon>Fungi</taxon>
        <taxon>Dikarya</taxon>
        <taxon>Ascomycota</taxon>
        <taxon>Pezizomycotina</taxon>
        <taxon>Dothideomycetes</taxon>
        <taxon>Dothideomycetidae</taxon>
        <taxon>Mycosphaerellales</taxon>
        <taxon>Mycosphaerellaceae</taxon>
        <taxon>Cercospora</taxon>
    </lineage>
</organism>
<dbReference type="STRING" id="357750.A0A2S6CJL6"/>
<dbReference type="CDD" id="cd18186">
    <property type="entry name" value="BTB_POZ_ZBTB_KLHL-like"/>
    <property type="match status" value="1"/>
</dbReference>
<dbReference type="AlphaFoldDB" id="A0A2S6CJL6"/>
<proteinExistence type="predicted"/>
<name>A0A2S6CJL6_9PEZI</name>
<dbReference type="SUPFAM" id="SSF54695">
    <property type="entry name" value="POZ domain"/>
    <property type="match status" value="1"/>
</dbReference>
<accession>A0A2S6CJL6</accession>
<protein>
    <recommendedName>
        <fullName evidence="1">BTB domain-containing protein</fullName>
    </recommendedName>
</protein>
<dbReference type="EMBL" id="PNEN01000340">
    <property type="protein sequence ID" value="PPJ59893.1"/>
    <property type="molecule type" value="Genomic_DNA"/>
</dbReference>
<dbReference type="InterPro" id="IPR000210">
    <property type="entry name" value="BTB/POZ_dom"/>
</dbReference>
<dbReference type="PANTHER" id="PTHR47843">
    <property type="entry name" value="BTB DOMAIN-CONTAINING PROTEIN-RELATED"/>
    <property type="match status" value="1"/>
</dbReference>
<gene>
    <name evidence="2" type="ORF">CBER1_08329</name>
</gene>
<evidence type="ECO:0000259" key="1">
    <source>
        <dbReference type="PROSITE" id="PS50097"/>
    </source>
</evidence>
<dbReference type="OrthoDB" id="1022638at2759"/>
<dbReference type="Proteomes" id="UP000237631">
    <property type="component" value="Unassembled WGS sequence"/>
</dbReference>
<keyword evidence="3" id="KW-1185">Reference proteome</keyword>
<dbReference type="Pfam" id="PF00651">
    <property type="entry name" value="BTB"/>
    <property type="match status" value="1"/>
</dbReference>
<feature type="domain" description="BTB" evidence="1">
    <location>
        <begin position="31"/>
        <end position="102"/>
    </location>
</feature>